<keyword evidence="10" id="KW-1185">Reference proteome</keyword>
<dbReference type="NCBIfam" id="TIGR00229">
    <property type="entry name" value="sensory_box"/>
    <property type="match status" value="3"/>
</dbReference>
<dbReference type="InterPro" id="IPR001610">
    <property type="entry name" value="PAC"/>
</dbReference>
<dbReference type="Pfam" id="PF08448">
    <property type="entry name" value="PAS_4"/>
    <property type="match status" value="3"/>
</dbReference>
<name>A0ABM7X5K4_9BACT</name>
<comment type="catalytic activity">
    <reaction evidence="1">
        <text>ATP + protein L-histidine = ADP + protein N-phospho-L-histidine.</text>
        <dbReference type="EC" id="2.7.13.3"/>
    </reaction>
</comment>
<sequence>MFQRSPVGMAMTDAAGRITAWNEAAVGVLGLSREGALGQPLPAPVPEQAARWAEVLARAAAGEVLNLLEFQFRTPSGRVRDVALSLLPIEGAGLGVIAQDVTERNAPARRAAEAQHRLEVVLEAIPAPIFFKDAAGVYLGCNRAFEAYLGRPRARIVGLGVHEVAPPELAEIYRHADDALLAAGGTQVYETQVRWADGALREVVFSKATFLGEDGKVAGLVGSILDITERKRAEQALRASEQKFRAAFDQAKVGLVLLGRGARFVEMNPAFREMLGRSDEALRRLRLADVLHPDDLAAGMASYESLVAGERDHASSLRRVLREDGALRYVRIGASAIRDAEGAFEAVVAVIEDVTEKELATQALRESEARASLAGRLASLGTLAAGVAHEINNPLAYVVANLDFVRGALTAAEGSEVRQALEDAAEGAARVSRIVQDLKGFARVDDAVARVDLVRVLRSAANLARAEVKRRARLEVDLPPLPRVAGSTARLGQVFLNLLVNAAQAIPEGDPEAHEVRLRAWASAKQVMVEVSDTGTGIDPAIRHRIFDPFFTTKPVGIGTGLGLAISHQIVTAAGGTIEVESAPGRGATFRVTLPASAENDAVSAA</sequence>
<evidence type="ECO:0000256" key="3">
    <source>
        <dbReference type="ARBA" id="ARBA00022553"/>
    </source>
</evidence>
<dbReference type="PROSITE" id="PS50112">
    <property type="entry name" value="PAS"/>
    <property type="match status" value="3"/>
</dbReference>
<dbReference type="Gene3D" id="1.10.287.130">
    <property type="match status" value="1"/>
</dbReference>
<dbReference type="InterPro" id="IPR000700">
    <property type="entry name" value="PAS-assoc_C"/>
</dbReference>
<evidence type="ECO:0000259" key="8">
    <source>
        <dbReference type="PROSITE" id="PS50113"/>
    </source>
</evidence>
<proteinExistence type="predicted"/>
<dbReference type="PANTHER" id="PTHR43304">
    <property type="entry name" value="PHYTOCHROME-LIKE PROTEIN CPH1"/>
    <property type="match status" value="1"/>
</dbReference>
<dbReference type="InterPro" id="IPR036890">
    <property type="entry name" value="HATPase_C_sf"/>
</dbReference>
<dbReference type="SMART" id="SM00091">
    <property type="entry name" value="PAS"/>
    <property type="match status" value="3"/>
</dbReference>
<dbReference type="InterPro" id="IPR004358">
    <property type="entry name" value="Sig_transdc_His_kin-like_C"/>
</dbReference>
<feature type="domain" description="PAS" evidence="7">
    <location>
        <begin position="240"/>
        <end position="310"/>
    </location>
</feature>
<accession>A0ABM7X5K4</accession>
<dbReference type="CDD" id="cd00082">
    <property type="entry name" value="HisKA"/>
    <property type="match status" value="1"/>
</dbReference>
<evidence type="ECO:0000313" key="10">
    <source>
        <dbReference type="Proteomes" id="UP001162734"/>
    </source>
</evidence>
<dbReference type="RefSeq" id="WP_248343705.1">
    <property type="nucleotide sequence ID" value="NZ_AP025592.1"/>
</dbReference>
<keyword evidence="5" id="KW-0418">Kinase</keyword>
<dbReference type="CDD" id="cd00130">
    <property type="entry name" value="PAS"/>
    <property type="match status" value="3"/>
</dbReference>
<protein>
    <recommendedName>
        <fullName evidence="2">histidine kinase</fullName>
        <ecNumber evidence="2">2.7.13.3</ecNumber>
    </recommendedName>
</protein>
<dbReference type="Pfam" id="PF00512">
    <property type="entry name" value="HisKA"/>
    <property type="match status" value="1"/>
</dbReference>
<feature type="domain" description="PAC" evidence="8">
    <location>
        <begin position="314"/>
        <end position="366"/>
    </location>
</feature>
<dbReference type="Gene3D" id="3.30.565.10">
    <property type="entry name" value="Histidine kinase-like ATPase, C-terminal domain"/>
    <property type="match status" value="1"/>
</dbReference>
<dbReference type="PRINTS" id="PR00344">
    <property type="entry name" value="BCTRLSENSOR"/>
</dbReference>
<evidence type="ECO:0000256" key="2">
    <source>
        <dbReference type="ARBA" id="ARBA00012438"/>
    </source>
</evidence>
<dbReference type="Proteomes" id="UP001162734">
    <property type="component" value="Chromosome"/>
</dbReference>
<keyword evidence="4" id="KW-0808">Transferase</keyword>
<dbReference type="SMART" id="SM00387">
    <property type="entry name" value="HATPase_c"/>
    <property type="match status" value="1"/>
</dbReference>
<dbReference type="EMBL" id="AP025592">
    <property type="protein sequence ID" value="BDG07098.1"/>
    <property type="molecule type" value="Genomic_DNA"/>
</dbReference>
<dbReference type="Gene3D" id="3.30.450.20">
    <property type="entry name" value="PAS domain"/>
    <property type="match status" value="3"/>
</dbReference>
<feature type="domain" description="PAS" evidence="7">
    <location>
        <begin position="114"/>
        <end position="184"/>
    </location>
</feature>
<dbReference type="PROSITE" id="PS50109">
    <property type="entry name" value="HIS_KIN"/>
    <property type="match status" value="1"/>
</dbReference>
<dbReference type="SUPFAM" id="SSF55874">
    <property type="entry name" value="ATPase domain of HSP90 chaperone/DNA topoisomerase II/histidine kinase"/>
    <property type="match status" value="1"/>
</dbReference>
<evidence type="ECO:0000256" key="5">
    <source>
        <dbReference type="ARBA" id="ARBA00022777"/>
    </source>
</evidence>
<evidence type="ECO:0000256" key="4">
    <source>
        <dbReference type="ARBA" id="ARBA00022679"/>
    </source>
</evidence>
<organism evidence="9 10">
    <name type="scientific">Anaeromyxobacter paludicola</name>
    <dbReference type="NCBI Taxonomy" id="2918171"/>
    <lineage>
        <taxon>Bacteria</taxon>
        <taxon>Pseudomonadati</taxon>
        <taxon>Myxococcota</taxon>
        <taxon>Myxococcia</taxon>
        <taxon>Myxococcales</taxon>
        <taxon>Cystobacterineae</taxon>
        <taxon>Anaeromyxobacteraceae</taxon>
        <taxon>Anaeromyxobacter</taxon>
    </lineage>
</organism>
<keyword evidence="3" id="KW-0597">Phosphoprotein</keyword>
<dbReference type="EC" id="2.7.13.3" evidence="2"/>
<dbReference type="SUPFAM" id="SSF55785">
    <property type="entry name" value="PYP-like sensor domain (PAS domain)"/>
    <property type="match status" value="3"/>
</dbReference>
<dbReference type="PROSITE" id="PS50113">
    <property type="entry name" value="PAC"/>
    <property type="match status" value="2"/>
</dbReference>
<gene>
    <name evidence="9" type="ORF">AMPC_02110</name>
</gene>
<dbReference type="PANTHER" id="PTHR43304:SF1">
    <property type="entry name" value="PAC DOMAIN-CONTAINING PROTEIN"/>
    <property type="match status" value="1"/>
</dbReference>
<feature type="domain" description="Histidine kinase" evidence="6">
    <location>
        <begin position="386"/>
        <end position="598"/>
    </location>
</feature>
<dbReference type="InterPro" id="IPR003661">
    <property type="entry name" value="HisK_dim/P_dom"/>
</dbReference>
<reference evidence="10" key="1">
    <citation type="journal article" date="2022" name="Int. J. Syst. Evol. Microbiol.">
        <title>Anaeromyxobacter oryzae sp. nov., Anaeromyxobacter diazotrophicus sp. nov. and Anaeromyxobacter paludicola sp. nov., isolated from paddy soils.</title>
        <authorList>
            <person name="Itoh H."/>
            <person name="Xu Z."/>
            <person name="Mise K."/>
            <person name="Masuda Y."/>
            <person name="Ushijima N."/>
            <person name="Hayakawa C."/>
            <person name="Shiratori Y."/>
            <person name="Senoo K."/>
        </authorList>
    </citation>
    <scope>NUCLEOTIDE SEQUENCE [LARGE SCALE GENOMIC DNA]</scope>
    <source>
        <strain evidence="10">Red630</strain>
    </source>
</reference>
<dbReference type="InterPro" id="IPR036097">
    <property type="entry name" value="HisK_dim/P_sf"/>
</dbReference>
<dbReference type="InterPro" id="IPR035965">
    <property type="entry name" value="PAS-like_dom_sf"/>
</dbReference>
<feature type="domain" description="PAC" evidence="8">
    <location>
        <begin position="187"/>
        <end position="239"/>
    </location>
</feature>
<dbReference type="InterPro" id="IPR052162">
    <property type="entry name" value="Sensor_kinase/Photoreceptor"/>
</dbReference>
<dbReference type="InterPro" id="IPR000014">
    <property type="entry name" value="PAS"/>
</dbReference>
<dbReference type="SMART" id="SM00086">
    <property type="entry name" value="PAC"/>
    <property type="match status" value="3"/>
</dbReference>
<dbReference type="Pfam" id="PF02518">
    <property type="entry name" value="HATPase_c"/>
    <property type="match status" value="1"/>
</dbReference>
<dbReference type="SMART" id="SM00388">
    <property type="entry name" value="HisKA"/>
    <property type="match status" value="1"/>
</dbReference>
<evidence type="ECO:0000259" key="7">
    <source>
        <dbReference type="PROSITE" id="PS50112"/>
    </source>
</evidence>
<dbReference type="InterPro" id="IPR005467">
    <property type="entry name" value="His_kinase_dom"/>
</dbReference>
<evidence type="ECO:0000259" key="6">
    <source>
        <dbReference type="PROSITE" id="PS50109"/>
    </source>
</evidence>
<dbReference type="InterPro" id="IPR003594">
    <property type="entry name" value="HATPase_dom"/>
</dbReference>
<dbReference type="InterPro" id="IPR013656">
    <property type="entry name" value="PAS_4"/>
</dbReference>
<feature type="domain" description="PAS" evidence="7">
    <location>
        <begin position="1"/>
        <end position="63"/>
    </location>
</feature>
<evidence type="ECO:0000313" key="9">
    <source>
        <dbReference type="EMBL" id="BDG07098.1"/>
    </source>
</evidence>
<dbReference type="SUPFAM" id="SSF47384">
    <property type="entry name" value="Homodimeric domain of signal transducing histidine kinase"/>
    <property type="match status" value="1"/>
</dbReference>
<evidence type="ECO:0000256" key="1">
    <source>
        <dbReference type="ARBA" id="ARBA00000085"/>
    </source>
</evidence>